<dbReference type="GO" id="GO:0004518">
    <property type="term" value="F:nuclease activity"/>
    <property type="evidence" value="ECO:0007669"/>
    <property type="project" value="UniProtKB-KW"/>
</dbReference>
<organism evidence="14 15">
    <name type="scientific">Acanthoscelides obtectus</name>
    <name type="common">Bean weevil</name>
    <name type="synonym">Bruchus obtectus</name>
    <dbReference type="NCBI Taxonomy" id="200917"/>
    <lineage>
        <taxon>Eukaryota</taxon>
        <taxon>Metazoa</taxon>
        <taxon>Ecdysozoa</taxon>
        <taxon>Arthropoda</taxon>
        <taxon>Hexapoda</taxon>
        <taxon>Insecta</taxon>
        <taxon>Pterygota</taxon>
        <taxon>Neoptera</taxon>
        <taxon>Endopterygota</taxon>
        <taxon>Coleoptera</taxon>
        <taxon>Polyphaga</taxon>
        <taxon>Cucujiformia</taxon>
        <taxon>Chrysomeloidea</taxon>
        <taxon>Chrysomelidae</taxon>
        <taxon>Bruchinae</taxon>
        <taxon>Bruchini</taxon>
        <taxon>Acanthoscelides</taxon>
    </lineage>
</organism>
<evidence type="ECO:0000256" key="3">
    <source>
        <dbReference type="ARBA" id="ARBA00004496"/>
    </source>
</evidence>
<keyword evidence="8" id="KW-0479">Metal-binding</keyword>
<comment type="cofactor">
    <cofactor evidence="1">
        <name>a divalent metal cation</name>
        <dbReference type="ChEBI" id="CHEBI:60240"/>
    </cofactor>
</comment>
<dbReference type="Pfam" id="PF13359">
    <property type="entry name" value="DDE_Tnp_4"/>
    <property type="match status" value="1"/>
</dbReference>
<evidence type="ECO:0000256" key="10">
    <source>
        <dbReference type="ARBA" id="ARBA00023242"/>
    </source>
</evidence>
<comment type="function">
    <text evidence="12">Transposase-derived protein that may have nuclease activity. Does not have transposase activity.</text>
</comment>
<dbReference type="AlphaFoldDB" id="A0A9P0PIJ2"/>
<comment type="caution">
    <text evidence="14">The sequence shown here is derived from an EMBL/GenBank/DDBJ whole genome shotgun (WGS) entry which is preliminary data.</text>
</comment>
<dbReference type="PRINTS" id="PR02086">
    <property type="entry name" value="PUTNUCHARBI1"/>
</dbReference>
<dbReference type="InterPro" id="IPR026103">
    <property type="entry name" value="HARBI1_animal"/>
</dbReference>
<sequence length="277" mass="31748">MEIFLRYLGDPGFQSGVAEDYEIHRTTACKTVSLVLNKVCQKADHSITFPTTVSELNDAKVKWQSRFTIPTVIGALDCTHVKIKRPGRFVDEYVNRKGYTSINVQTTCDASEKFTSIDAQWSGSVHDGRIWRRSIVNEVLSQFKGSFCLLGDSGYGISPWLLTPFKPAINRQQERFNLLHSRERVTIERLFGQLKMRFPILGNTVRVSSEKVPKIILCCAVLHNVAKYLNDDFNLEEAFEDEPLDEVMYEDEEDDDRNPLRRLGVRKREDIIAVLNL</sequence>
<evidence type="ECO:0000256" key="11">
    <source>
        <dbReference type="ARBA" id="ARBA00030126"/>
    </source>
</evidence>
<dbReference type="GO" id="GO:0046872">
    <property type="term" value="F:metal ion binding"/>
    <property type="evidence" value="ECO:0007669"/>
    <property type="project" value="UniProtKB-KW"/>
</dbReference>
<gene>
    <name evidence="14" type="ORF">ACAOBT_LOCUS17898</name>
</gene>
<evidence type="ECO:0000256" key="1">
    <source>
        <dbReference type="ARBA" id="ARBA00001968"/>
    </source>
</evidence>
<comment type="similarity">
    <text evidence="4">Belongs to the HARBI1 family.</text>
</comment>
<evidence type="ECO:0000256" key="2">
    <source>
        <dbReference type="ARBA" id="ARBA00004123"/>
    </source>
</evidence>
<feature type="domain" description="DDE Tnp4" evidence="13">
    <location>
        <begin position="76"/>
        <end position="224"/>
    </location>
</feature>
<evidence type="ECO:0000256" key="6">
    <source>
        <dbReference type="ARBA" id="ARBA00022490"/>
    </source>
</evidence>
<protein>
    <recommendedName>
        <fullName evidence="5">Putative nuclease HARBI1</fullName>
    </recommendedName>
    <alternativeName>
        <fullName evidence="11">Harbinger transposase-derived nuclease</fullName>
    </alternativeName>
</protein>
<keyword evidence="7" id="KW-0540">Nuclease</keyword>
<dbReference type="GO" id="GO:0005737">
    <property type="term" value="C:cytoplasm"/>
    <property type="evidence" value="ECO:0007669"/>
    <property type="project" value="UniProtKB-SubCell"/>
</dbReference>
<evidence type="ECO:0000256" key="8">
    <source>
        <dbReference type="ARBA" id="ARBA00022723"/>
    </source>
</evidence>
<proteinExistence type="inferred from homology"/>
<dbReference type="InterPro" id="IPR027806">
    <property type="entry name" value="HARBI1_dom"/>
</dbReference>
<name>A0A9P0PIJ2_ACAOB</name>
<keyword evidence="15" id="KW-1185">Reference proteome</keyword>
<evidence type="ECO:0000256" key="7">
    <source>
        <dbReference type="ARBA" id="ARBA00022722"/>
    </source>
</evidence>
<keyword evidence="6" id="KW-0963">Cytoplasm</keyword>
<keyword evidence="10" id="KW-0539">Nucleus</keyword>
<dbReference type="PANTHER" id="PTHR22930:SF250">
    <property type="entry name" value="NUCLEASE HARBI1-LIKE PROTEIN"/>
    <property type="match status" value="1"/>
</dbReference>
<dbReference type="PANTHER" id="PTHR22930">
    <property type="match status" value="1"/>
</dbReference>
<evidence type="ECO:0000259" key="13">
    <source>
        <dbReference type="Pfam" id="PF13359"/>
    </source>
</evidence>
<evidence type="ECO:0000256" key="4">
    <source>
        <dbReference type="ARBA" id="ARBA00006958"/>
    </source>
</evidence>
<dbReference type="OrthoDB" id="273823at2759"/>
<dbReference type="GO" id="GO:0005634">
    <property type="term" value="C:nucleus"/>
    <property type="evidence" value="ECO:0007669"/>
    <property type="project" value="UniProtKB-SubCell"/>
</dbReference>
<evidence type="ECO:0000256" key="12">
    <source>
        <dbReference type="ARBA" id="ARBA00045850"/>
    </source>
</evidence>
<evidence type="ECO:0000313" key="15">
    <source>
        <dbReference type="Proteomes" id="UP001152888"/>
    </source>
</evidence>
<reference evidence="14" key="1">
    <citation type="submission" date="2022-03" db="EMBL/GenBank/DDBJ databases">
        <authorList>
            <person name="Sayadi A."/>
        </authorList>
    </citation>
    <scope>NUCLEOTIDE SEQUENCE</scope>
</reference>
<dbReference type="InterPro" id="IPR045249">
    <property type="entry name" value="HARBI1-like"/>
</dbReference>
<evidence type="ECO:0000256" key="5">
    <source>
        <dbReference type="ARBA" id="ARBA00015519"/>
    </source>
</evidence>
<comment type="subcellular location">
    <subcellularLocation>
        <location evidence="3">Cytoplasm</location>
    </subcellularLocation>
    <subcellularLocation>
        <location evidence="2">Nucleus</location>
    </subcellularLocation>
</comment>
<accession>A0A9P0PIJ2</accession>
<evidence type="ECO:0000256" key="9">
    <source>
        <dbReference type="ARBA" id="ARBA00022801"/>
    </source>
</evidence>
<dbReference type="Proteomes" id="UP001152888">
    <property type="component" value="Unassembled WGS sequence"/>
</dbReference>
<keyword evidence="9" id="KW-0378">Hydrolase</keyword>
<dbReference type="EMBL" id="CAKOFQ010007020">
    <property type="protein sequence ID" value="CAH1987524.1"/>
    <property type="molecule type" value="Genomic_DNA"/>
</dbReference>
<dbReference type="GO" id="GO:0016787">
    <property type="term" value="F:hydrolase activity"/>
    <property type="evidence" value="ECO:0007669"/>
    <property type="project" value="UniProtKB-KW"/>
</dbReference>
<evidence type="ECO:0000313" key="14">
    <source>
        <dbReference type="EMBL" id="CAH1987524.1"/>
    </source>
</evidence>